<reference evidence="1 2" key="1">
    <citation type="submission" date="2023-12" db="EMBL/GenBank/DDBJ databases">
        <title>Chromobacterium sp. strain TRC.1.1.SA producing antimicrobial pigment.</title>
        <authorList>
            <person name="Verma N."/>
            <person name="Choksket S."/>
            <person name="Pinnaka A.K."/>
            <person name="Korpole S."/>
        </authorList>
    </citation>
    <scope>NUCLEOTIDE SEQUENCE [LARGE SCALE GENOMIC DNA]</scope>
    <source>
        <strain evidence="1 2">TRC1.1.SA</strain>
    </source>
</reference>
<dbReference type="EMBL" id="JAYFSJ010000002">
    <property type="protein sequence ID" value="MEN7429682.1"/>
    <property type="molecule type" value="Genomic_DNA"/>
</dbReference>
<evidence type="ECO:0000313" key="1">
    <source>
        <dbReference type="EMBL" id="MEN7429682.1"/>
    </source>
</evidence>
<gene>
    <name evidence="1" type="ORF">VA599_02925</name>
</gene>
<protein>
    <submittedName>
        <fullName evidence="1">Phosphoribosylglycinamide formyltransferase</fullName>
    </submittedName>
</protein>
<dbReference type="Proteomes" id="UP001405405">
    <property type="component" value="Unassembled WGS sequence"/>
</dbReference>
<proteinExistence type="predicted"/>
<dbReference type="RefSeq" id="WP_346787632.1">
    <property type="nucleotide sequence ID" value="NZ_JAYFSJ010000002.1"/>
</dbReference>
<comment type="caution">
    <text evidence="1">The sequence shown here is derived from an EMBL/GenBank/DDBJ whole genome shotgun (WGS) entry which is preliminary data.</text>
</comment>
<sequence>MTKDIAALIAPILAAGGALRTGRKHPVLIMPNGRRTGIPVNPSDRRALQNLRSHLKRLQPDLYA</sequence>
<evidence type="ECO:0000313" key="2">
    <source>
        <dbReference type="Proteomes" id="UP001405405"/>
    </source>
</evidence>
<accession>A0ABV0CEW2</accession>
<name>A0ABV0CEW2_9NEIS</name>
<keyword evidence="2" id="KW-1185">Reference proteome</keyword>
<organism evidence="1 2">
    <name type="scientific">Chromobacterium indicum</name>
    <dbReference type="NCBI Taxonomy" id="3110228"/>
    <lineage>
        <taxon>Bacteria</taxon>
        <taxon>Pseudomonadati</taxon>
        <taxon>Pseudomonadota</taxon>
        <taxon>Betaproteobacteria</taxon>
        <taxon>Neisseriales</taxon>
        <taxon>Chromobacteriaceae</taxon>
        <taxon>Chromobacterium</taxon>
    </lineage>
</organism>